<dbReference type="PATRIC" id="fig|1224164.3.peg.1325"/>
<dbReference type="HOGENOM" id="CLU_028459_1_0_11"/>
<organism evidence="1 2">
    <name type="scientific">Corynebacterium vitaeruminis DSM 20294</name>
    <dbReference type="NCBI Taxonomy" id="1224164"/>
    <lineage>
        <taxon>Bacteria</taxon>
        <taxon>Bacillati</taxon>
        <taxon>Actinomycetota</taxon>
        <taxon>Actinomycetes</taxon>
        <taxon>Mycobacteriales</taxon>
        <taxon>Corynebacteriaceae</taxon>
        <taxon>Corynebacterium</taxon>
    </lineage>
</organism>
<dbReference type="eggNOG" id="COG1613">
    <property type="taxonomic scope" value="Bacteria"/>
</dbReference>
<dbReference type="Proteomes" id="UP000019222">
    <property type="component" value="Chromosome"/>
</dbReference>
<sequence>MELRGVVGSEKLGFFQDPEVIEALRAEGFAVEVDAMGSRAMAGIADASGIDFVFPANQQAAQKFAESHPTLGSDAIFYSPMAIATFPPILTVLERAGAATNTGDGWMIDAEKFVDLQRQGTRWRDLGGEYPSPRAVYTSTTDLRSSNSASLWAAILAWGVSGGRLPGNPVEGKAVGEEVSRLLLEQGYSESSSASPFNDYLSLGIGSKPMVVVYESQFLEQELSDDTKVTDNMVLAYPNPTIVSFHTFLSLDADAARLGEVLRTNSDIRRFALKHGFRVGESGEINDVLASDGVPLVPASLNTIDQPNFETMEAIIEVFEGKLQPSAQRGTQKD</sequence>
<proteinExistence type="predicted"/>
<keyword evidence="2" id="KW-1185">Reference proteome</keyword>
<evidence type="ECO:0000313" key="2">
    <source>
        <dbReference type="Proteomes" id="UP000019222"/>
    </source>
</evidence>
<evidence type="ECO:0008006" key="3">
    <source>
        <dbReference type="Google" id="ProtNLM"/>
    </source>
</evidence>
<accession>W5Y191</accession>
<dbReference type="STRING" id="1224164.B843_06620"/>
<name>W5Y191_9CORY</name>
<protein>
    <recommendedName>
        <fullName evidence="3">ABC transporter substrate-binding protein</fullName>
    </recommendedName>
</protein>
<evidence type="ECO:0000313" key="1">
    <source>
        <dbReference type="EMBL" id="AHI22709.1"/>
    </source>
</evidence>
<dbReference type="AlphaFoldDB" id="W5Y191"/>
<reference evidence="1 2" key="1">
    <citation type="submission" date="2013-02" db="EMBL/GenBank/DDBJ databases">
        <title>The complete genome sequence of Corynebacterium vitaeruminis DSM 20294.</title>
        <authorList>
            <person name="Ruckert C."/>
            <person name="Albersmeier A."/>
            <person name="Kalinowski J."/>
        </authorList>
    </citation>
    <scope>NUCLEOTIDE SEQUENCE [LARGE SCALE GENOMIC DNA]</scope>
    <source>
        <strain evidence="2">ATCC 10234</strain>
    </source>
</reference>
<dbReference type="EMBL" id="CP004353">
    <property type="protein sequence ID" value="AHI22709.1"/>
    <property type="molecule type" value="Genomic_DNA"/>
</dbReference>
<dbReference type="KEGG" id="cvt:B843_06620"/>
<gene>
    <name evidence="1" type="ORF">B843_06620</name>
</gene>